<reference evidence="1" key="1">
    <citation type="submission" date="2018-05" db="EMBL/GenBank/DDBJ databases">
        <title>Draft genome of Mucuna pruriens seed.</title>
        <authorList>
            <person name="Nnadi N.E."/>
            <person name="Vos R."/>
            <person name="Hasami M.H."/>
            <person name="Devisetty U.K."/>
            <person name="Aguiy J.C."/>
        </authorList>
    </citation>
    <scope>NUCLEOTIDE SEQUENCE [LARGE SCALE GENOMIC DNA]</scope>
    <source>
        <strain evidence="1">JCA_2017</strain>
    </source>
</reference>
<evidence type="ECO:0008006" key="3">
    <source>
        <dbReference type="Google" id="ProtNLM"/>
    </source>
</evidence>
<dbReference type="AlphaFoldDB" id="A0A371ES18"/>
<evidence type="ECO:0000313" key="1">
    <source>
        <dbReference type="EMBL" id="RDX68749.1"/>
    </source>
</evidence>
<dbReference type="Proteomes" id="UP000257109">
    <property type="component" value="Unassembled WGS sequence"/>
</dbReference>
<feature type="non-terminal residue" evidence="1">
    <location>
        <position position="1"/>
    </location>
</feature>
<accession>A0A371ES18</accession>
<name>A0A371ES18_MUCPR</name>
<proteinExistence type="predicted"/>
<evidence type="ECO:0000313" key="2">
    <source>
        <dbReference type="Proteomes" id="UP000257109"/>
    </source>
</evidence>
<protein>
    <recommendedName>
        <fullName evidence="3">Integrase zinc-binding domain-containing protein</fullName>
    </recommendedName>
</protein>
<keyword evidence="2" id="KW-1185">Reference proteome</keyword>
<comment type="caution">
    <text evidence="1">The sequence shown here is derived from an EMBL/GenBank/DDBJ whole genome shotgun (WGS) entry which is preliminary data.</text>
</comment>
<organism evidence="1 2">
    <name type="scientific">Mucuna pruriens</name>
    <name type="common">Velvet bean</name>
    <name type="synonym">Dolichos pruriens</name>
    <dbReference type="NCBI Taxonomy" id="157652"/>
    <lineage>
        <taxon>Eukaryota</taxon>
        <taxon>Viridiplantae</taxon>
        <taxon>Streptophyta</taxon>
        <taxon>Embryophyta</taxon>
        <taxon>Tracheophyta</taxon>
        <taxon>Spermatophyta</taxon>
        <taxon>Magnoliopsida</taxon>
        <taxon>eudicotyledons</taxon>
        <taxon>Gunneridae</taxon>
        <taxon>Pentapetalae</taxon>
        <taxon>rosids</taxon>
        <taxon>fabids</taxon>
        <taxon>Fabales</taxon>
        <taxon>Fabaceae</taxon>
        <taxon>Papilionoideae</taxon>
        <taxon>50 kb inversion clade</taxon>
        <taxon>NPAAA clade</taxon>
        <taxon>indigoferoid/millettioid clade</taxon>
        <taxon>Phaseoleae</taxon>
        <taxon>Mucuna</taxon>
    </lineage>
</organism>
<dbReference type="EMBL" id="QJKJ01012411">
    <property type="protein sequence ID" value="RDX68749.1"/>
    <property type="molecule type" value="Genomic_DNA"/>
</dbReference>
<sequence length="139" mass="15780">MLLLQEFDVEIRDKKDICNFLVAFTYPLGASKAVKERLESDAKYYYMVNLGHSSQGHIILVFSIYSIHPRNLIRGISCALSIRRCILESEIQSVLHFYHLAVGGGHYGSDQTAQSVLDYGLYWPTIFRDAHTFVSAYGV</sequence>
<dbReference type="Gene3D" id="1.10.340.70">
    <property type="match status" value="1"/>
</dbReference>
<dbReference type="OrthoDB" id="1430787at2759"/>
<gene>
    <name evidence="1" type="ORF">CR513_52231</name>
</gene>